<dbReference type="InterPro" id="IPR003399">
    <property type="entry name" value="Mce/MlaD"/>
</dbReference>
<keyword evidence="2" id="KW-0472">Membrane</keyword>
<dbReference type="EMBL" id="VPFL01000023">
    <property type="protein sequence ID" value="TXF10702.1"/>
    <property type="molecule type" value="Genomic_DNA"/>
</dbReference>
<dbReference type="Proteomes" id="UP000321201">
    <property type="component" value="Unassembled WGS sequence"/>
</dbReference>
<evidence type="ECO:0000256" key="2">
    <source>
        <dbReference type="SAM" id="Phobius"/>
    </source>
</evidence>
<protein>
    <submittedName>
        <fullName evidence="4">MCE family protein</fullName>
    </submittedName>
</protein>
<evidence type="ECO:0000256" key="1">
    <source>
        <dbReference type="SAM" id="Coils"/>
    </source>
</evidence>
<evidence type="ECO:0000313" key="5">
    <source>
        <dbReference type="Proteomes" id="UP000321201"/>
    </source>
</evidence>
<dbReference type="RefSeq" id="WP_147800783.1">
    <property type="nucleotide sequence ID" value="NZ_VPFL01000023.1"/>
</dbReference>
<accession>A0A5C7EFM4</accession>
<gene>
    <name evidence="4" type="ORF">FR698_13775</name>
</gene>
<sequence length="313" mass="34167">MEPQARYALVGTVILALVAALIAFILWLDRTSLARDTEPYLIFFRRQSLDGLQINSDVKMKGIKVGYVASYQIHPEDVNAVRVLVRVKADTPVRKSTQATIVRNLVTGLAAIHLIHTDDYSPPNTEPPPGQPYPVIAEAEGVQEVTDALSRFAEEGVKTLERLQLVLTDDNIARIRGTLSNLENLTLQLDQQAATLREALVAVTRAAEELRAVGGTVNQTAKGLDRHVDQLAHDTGRTLAEMRRTLASLERDLGAVARKLERLSDTGGLELQATAQELRAAADSLARTARRLEDPRALLFGPHAGELGPGEAR</sequence>
<keyword evidence="2" id="KW-0812">Transmembrane</keyword>
<dbReference type="OrthoDB" id="8558572at2"/>
<dbReference type="Pfam" id="PF02470">
    <property type="entry name" value="MlaD"/>
    <property type="match status" value="1"/>
</dbReference>
<keyword evidence="2" id="KW-1133">Transmembrane helix</keyword>
<evidence type="ECO:0000259" key="3">
    <source>
        <dbReference type="Pfam" id="PF02470"/>
    </source>
</evidence>
<reference evidence="4 5" key="1">
    <citation type="submission" date="2019-08" db="EMBL/GenBank/DDBJ databases">
        <title>Pelomicrobium methylotrophicum gen. nov., sp. nov. a moderately thermophilic, facultatively anaerobic, lithoautotrophic and methylotrophic bacterium isolated from a terrestrial mud volcano.</title>
        <authorList>
            <person name="Slobodkina G.B."/>
            <person name="Merkel A.Y."/>
            <person name="Slobodkin A.I."/>
        </authorList>
    </citation>
    <scope>NUCLEOTIDE SEQUENCE [LARGE SCALE GENOMIC DNA]</scope>
    <source>
        <strain evidence="4 5">SM250</strain>
    </source>
</reference>
<feature type="coiled-coil region" evidence="1">
    <location>
        <begin position="239"/>
        <end position="266"/>
    </location>
</feature>
<dbReference type="PANTHER" id="PTHR36698">
    <property type="entry name" value="BLL5892 PROTEIN"/>
    <property type="match status" value="1"/>
</dbReference>
<dbReference type="AlphaFoldDB" id="A0A5C7EFM4"/>
<evidence type="ECO:0000313" key="4">
    <source>
        <dbReference type="EMBL" id="TXF10702.1"/>
    </source>
</evidence>
<comment type="caution">
    <text evidence="4">The sequence shown here is derived from an EMBL/GenBank/DDBJ whole genome shotgun (WGS) entry which is preliminary data.</text>
</comment>
<dbReference type="PANTHER" id="PTHR36698:SF3">
    <property type="entry name" value="ABC-TYPE TRANSPORT AUXILIARY LIPOPROTEIN COMPONENT DOMAIN-CONTAINING PROTEIN"/>
    <property type="match status" value="1"/>
</dbReference>
<name>A0A5C7EFM4_9PROT</name>
<organism evidence="4 5">
    <name type="scientific">Pelomicrobium methylotrophicum</name>
    <dbReference type="NCBI Taxonomy" id="2602750"/>
    <lineage>
        <taxon>Bacteria</taxon>
        <taxon>Pseudomonadati</taxon>
        <taxon>Pseudomonadota</taxon>
        <taxon>Hydrogenophilia</taxon>
        <taxon>Hydrogenophilia incertae sedis</taxon>
        <taxon>Pelomicrobium</taxon>
    </lineage>
</organism>
<keyword evidence="5" id="KW-1185">Reference proteome</keyword>
<feature type="domain" description="Mce/MlaD" evidence="3">
    <location>
        <begin position="40"/>
        <end position="115"/>
    </location>
</feature>
<feature type="transmembrane region" description="Helical" evidence="2">
    <location>
        <begin position="7"/>
        <end position="28"/>
    </location>
</feature>
<proteinExistence type="predicted"/>
<dbReference type="InParanoid" id="A0A5C7EFM4"/>
<keyword evidence="1" id="KW-0175">Coiled coil</keyword>